<comment type="caution">
    <text evidence="2">The sequence shown here is derived from an EMBL/GenBank/DDBJ whole genome shotgun (WGS) entry which is preliminary data.</text>
</comment>
<keyword evidence="1" id="KW-1133">Transmembrane helix</keyword>
<evidence type="ECO:0000313" key="3">
    <source>
        <dbReference type="Proteomes" id="UP000191448"/>
    </source>
</evidence>
<dbReference type="AlphaFoldDB" id="A0A1V4SX50"/>
<sequence length="201" mass="23040">MRKLLNKEIIFLKVNIKRCLFLAVIVALISMFIILRGTESLLDLRFILGLTSSSFIINIIFDSMMLEKKNKSFEKMLQLNSLIQIINSKAIISFIISTLISLLFSLILILNRGYNFKDFYIVLLLVPFLNLVFSKIFCLILLLTDQVILIQIVSMAFALCYVILFTSIERLGLAIALGGLSIFTFFIVDIFINRIEIEKII</sequence>
<protein>
    <recommendedName>
        <fullName evidence="4">ABC-2 family transporter protein</fullName>
    </recommendedName>
</protein>
<evidence type="ECO:0008006" key="4">
    <source>
        <dbReference type="Google" id="ProtNLM"/>
    </source>
</evidence>
<feature type="transmembrane region" description="Helical" evidence="1">
    <location>
        <begin position="147"/>
        <end position="165"/>
    </location>
</feature>
<gene>
    <name evidence="2" type="ORF">CLTHE_08790</name>
</gene>
<feature type="transmembrane region" description="Helical" evidence="1">
    <location>
        <begin position="119"/>
        <end position="142"/>
    </location>
</feature>
<name>A0A1V4SX50_9CLOT</name>
<accession>A0A1V4SX50</accession>
<keyword evidence="1" id="KW-0472">Membrane</keyword>
<feature type="transmembrane region" description="Helical" evidence="1">
    <location>
        <begin position="20"/>
        <end position="38"/>
    </location>
</feature>
<evidence type="ECO:0000256" key="1">
    <source>
        <dbReference type="SAM" id="Phobius"/>
    </source>
</evidence>
<feature type="transmembrane region" description="Helical" evidence="1">
    <location>
        <begin position="82"/>
        <end position="107"/>
    </location>
</feature>
<dbReference type="EMBL" id="LTAY01000026">
    <property type="protein sequence ID" value="OPX49125.1"/>
    <property type="molecule type" value="Genomic_DNA"/>
</dbReference>
<evidence type="ECO:0000313" key="2">
    <source>
        <dbReference type="EMBL" id="OPX49125.1"/>
    </source>
</evidence>
<proteinExistence type="predicted"/>
<keyword evidence="1" id="KW-0812">Transmembrane</keyword>
<dbReference type="RefSeq" id="WP_080022174.1">
    <property type="nucleotide sequence ID" value="NZ_LTAY01000026.1"/>
</dbReference>
<dbReference type="Proteomes" id="UP000191448">
    <property type="component" value="Unassembled WGS sequence"/>
</dbReference>
<feature type="transmembrane region" description="Helical" evidence="1">
    <location>
        <begin position="171"/>
        <end position="192"/>
    </location>
</feature>
<feature type="transmembrane region" description="Helical" evidence="1">
    <location>
        <begin position="44"/>
        <end position="61"/>
    </location>
</feature>
<reference evidence="2 3" key="1">
    <citation type="submission" date="2016-02" db="EMBL/GenBank/DDBJ databases">
        <title>Genome sequence of Clostridium thermobutyricum DSM 4928.</title>
        <authorList>
            <person name="Poehlein A."/>
            <person name="Daniel R."/>
        </authorList>
    </citation>
    <scope>NUCLEOTIDE SEQUENCE [LARGE SCALE GENOMIC DNA]</scope>
    <source>
        <strain evidence="2 3">DSM 4928</strain>
    </source>
</reference>
<organism evidence="2 3">
    <name type="scientific">Clostridium thermobutyricum DSM 4928</name>
    <dbReference type="NCBI Taxonomy" id="1121339"/>
    <lineage>
        <taxon>Bacteria</taxon>
        <taxon>Bacillati</taxon>
        <taxon>Bacillota</taxon>
        <taxon>Clostridia</taxon>
        <taxon>Eubacteriales</taxon>
        <taxon>Clostridiaceae</taxon>
        <taxon>Clostridium</taxon>
    </lineage>
</organism>